<evidence type="ECO:0008006" key="3">
    <source>
        <dbReference type="Google" id="ProtNLM"/>
    </source>
</evidence>
<dbReference type="Proteomes" id="UP001597097">
    <property type="component" value="Unassembled WGS sequence"/>
</dbReference>
<organism evidence="1 2">
    <name type="scientific">Nonomuraea guangzhouensis</name>
    <dbReference type="NCBI Taxonomy" id="1291555"/>
    <lineage>
        <taxon>Bacteria</taxon>
        <taxon>Bacillati</taxon>
        <taxon>Actinomycetota</taxon>
        <taxon>Actinomycetes</taxon>
        <taxon>Streptosporangiales</taxon>
        <taxon>Streptosporangiaceae</taxon>
        <taxon>Nonomuraea</taxon>
    </lineage>
</organism>
<keyword evidence="2" id="KW-1185">Reference proteome</keyword>
<proteinExistence type="predicted"/>
<evidence type="ECO:0000313" key="1">
    <source>
        <dbReference type="EMBL" id="MFD1546309.1"/>
    </source>
</evidence>
<sequence>MNQTDTEPLGWMDLDTHNRVKLEAIATLGPVGTSSETAAALLWERLSPALGEPEIHLLDTYEEAAQALLDGRVSHFVVANAYRCVNEFYMDTRMALAGAFIMDTPLYGLAKSRGPHMVPAEPTIATHPAPAPLIAQLLPAHYRPGKVLIMNSTSAAAMAVSGGSTDLALTTAPSVETYGLEFISRTRPIRMLWSVFVAAD</sequence>
<dbReference type="EMBL" id="JBHUCM010000065">
    <property type="protein sequence ID" value="MFD1546309.1"/>
    <property type="molecule type" value="Genomic_DNA"/>
</dbReference>
<gene>
    <name evidence="1" type="ORF">ACFSJ0_55400</name>
</gene>
<protein>
    <recommendedName>
        <fullName evidence="3">Prephenate dehydratase</fullName>
    </recommendedName>
</protein>
<name>A0ABW4GV63_9ACTN</name>
<comment type="caution">
    <text evidence="1">The sequence shown here is derived from an EMBL/GenBank/DDBJ whole genome shotgun (WGS) entry which is preliminary data.</text>
</comment>
<reference evidence="2" key="1">
    <citation type="journal article" date="2019" name="Int. J. Syst. Evol. Microbiol.">
        <title>The Global Catalogue of Microorganisms (GCM) 10K type strain sequencing project: providing services to taxonomists for standard genome sequencing and annotation.</title>
        <authorList>
            <consortium name="The Broad Institute Genomics Platform"/>
            <consortium name="The Broad Institute Genome Sequencing Center for Infectious Disease"/>
            <person name="Wu L."/>
            <person name="Ma J."/>
        </authorList>
    </citation>
    <scope>NUCLEOTIDE SEQUENCE [LARGE SCALE GENOMIC DNA]</scope>
    <source>
        <strain evidence="2">CGMCC 1.15399</strain>
    </source>
</reference>
<dbReference type="RefSeq" id="WP_219539731.1">
    <property type="nucleotide sequence ID" value="NZ_JAHKRM010000072.1"/>
</dbReference>
<evidence type="ECO:0000313" key="2">
    <source>
        <dbReference type="Proteomes" id="UP001597097"/>
    </source>
</evidence>
<accession>A0ABW4GV63</accession>